<protein>
    <recommendedName>
        <fullName evidence="7">Fe2OG dioxygenase domain-containing protein</fullName>
    </recommendedName>
</protein>
<keyword evidence="6" id="KW-0408">Iron</keyword>
<dbReference type="GO" id="GO:0031418">
    <property type="term" value="F:L-ascorbic acid binding"/>
    <property type="evidence" value="ECO:0007669"/>
    <property type="project" value="UniProtKB-KW"/>
</dbReference>
<dbReference type="Proteomes" id="UP000185596">
    <property type="component" value="Unassembled WGS sequence"/>
</dbReference>
<accession>A0A1Q8CGI3</accession>
<dbReference type="GO" id="GO:0005506">
    <property type="term" value="F:iron ion binding"/>
    <property type="evidence" value="ECO:0007669"/>
    <property type="project" value="InterPro"/>
</dbReference>
<evidence type="ECO:0000259" key="7">
    <source>
        <dbReference type="PROSITE" id="PS51471"/>
    </source>
</evidence>
<dbReference type="STRING" id="1912961.BU204_27100"/>
<evidence type="ECO:0000313" key="9">
    <source>
        <dbReference type="Proteomes" id="UP000185596"/>
    </source>
</evidence>
<dbReference type="GO" id="GO:0016705">
    <property type="term" value="F:oxidoreductase activity, acting on paired donors, with incorporation or reduction of molecular oxygen"/>
    <property type="evidence" value="ECO:0007669"/>
    <property type="project" value="InterPro"/>
</dbReference>
<evidence type="ECO:0000313" key="8">
    <source>
        <dbReference type="EMBL" id="OLF13468.1"/>
    </source>
</evidence>
<evidence type="ECO:0000256" key="3">
    <source>
        <dbReference type="ARBA" id="ARBA00022896"/>
    </source>
</evidence>
<dbReference type="InterPro" id="IPR044862">
    <property type="entry name" value="Pro_4_hyd_alph_FE2OG_OXY"/>
</dbReference>
<dbReference type="Gene3D" id="2.60.120.620">
    <property type="entry name" value="q2cbj1_9rhob like domain"/>
    <property type="match status" value="1"/>
</dbReference>
<comment type="cofactor">
    <cofactor evidence="1">
        <name>L-ascorbate</name>
        <dbReference type="ChEBI" id="CHEBI:38290"/>
    </cofactor>
</comment>
<proteinExistence type="predicted"/>
<dbReference type="InterPro" id="IPR006620">
    <property type="entry name" value="Pro_4_hyd_alph"/>
</dbReference>
<keyword evidence="5" id="KW-0560">Oxidoreductase</keyword>
<sequence length="196" mass="21548">MAVQTANHVVMDSFLPSGELTALRGHLGGHASHFEASRIGGDRSDPGRVAPDVRRSRVLYRVGEEADGFLSKVRASVPTAVARLGIRPLPIATIQLQATATNDGEFFRPHTDNRHPQTMRRWLAFTFFLHHEPPRFSGGELRIAATEADGGWSTITPTANRIVFFPTGILHEIAVVRCPSGAFEDCRLTLNGWVTR</sequence>
<evidence type="ECO:0000256" key="2">
    <source>
        <dbReference type="ARBA" id="ARBA00022723"/>
    </source>
</evidence>
<evidence type="ECO:0000256" key="1">
    <source>
        <dbReference type="ARBA" id="ARBA00001961"/>
    </source>
</evidence>
<keyword evidence="3" id="KW-0847">Vitamin C</keyword>
<dbReference type="AlphaFoldDB" id="A0A1Q8CGI3"/>
<keyword evidence="2" id="KW-0479">Metal-binding</keyword>
<feature type="domain" description="Fe2OG dioxygenase" evidence="7">
    <location>
        <begin position="90"/>
        <end position="196"/>
    </location>
</feature>
<dbReference type="GO" id="GO:0051213">
    <property type="term" value="F:dioxygenase activity"/>
    <property type="evidence" value="ECO:0007669"/>
    <property type="project" value="UniProtKB-KW"/>
</dbReference>
<gene>
    <name evidence="8" type="ORF">BU204_27100</name>
</gene>
<keyword evidence="4" id="KW-0223">Dioxygenase</keyword>
<organism evidence="8 9">
    <name type="scientific">Actinophytocola xanthii</name>
    <dbReference type="NCBI Taxonomy" id="1912961"/>
    <lineage>
        <taxon>Bacteria</taxon>
        <taxon>Bacillati</taxon>
        <taxon>Actinomycetota</taxon>
        <taxon>Actinomycetes</taxon>
        <taxon>Pseudonocardiales</taxon>
        <taxon>Pseudonocardiaceae</taxon>
    </lineage>
</organism>
<reference evidence="8 9" key="1">
    <citation type="submission" date="2016-12" db="EMBL/GenBank/DDBJ databases">
        <title>The draft genome sequence of Actinophytocola sp. 11-183.</title>
        <authorList>
            <person name="Wang W."/>
            <person name="Yuan L."/>
        </authorList>
    </citation>
    <scope>NUCLEOTIDE SEQUENCE [LARGE SCALE GENOMIC DNA]</scope>
    <source>
        <strain evidence="8 9">11-183</strain>
    </source>
</reference>
<evidence type="ECO:0000256" key="6">
    <source>
        <dbReference type="ARBA" id="ARBA00023004"/>
    </source>
</evidence>
<dbReference type="PROSITE" id="PS51471">
    <property type="entry name" value="FE2OG_OXY"/>
    <property type="match status" value="1"/>
</dbReference>
<dbReference type="InterPro" id="IPR005123">
    <property type="entry name" value="Oxoglu/Fe-dep_dioxygenase_dom"/>
</dbReference>
<comment type="caution">
    <text evidence="8">The sequence shown here is derived from an EMBL/GenBank/DDBJ whole genome shotgun (WGS) entry which is preliminary data.</text>
</comment>
<keyword evidence="9" id="KW-1185">Reference proteome</keyword>
<dbReference type="Pfam" id="PF13640">
    <property type="entry name" value="2OG-FeII_Oxy_3"/>
    <property type="match status" value="1"/>
</dbReference>
<dbReference type="SMART" id="SM00702">
    <property type="entry name" value="P4Hc"/>
    <property type="match status" value="1"/>
</dbReference>
<evidence type="ECO:0000256" key="4">
    <source>
        <dbReference type="ARBA" id="ARBA00022964"/>
    </source>
</evidence>
<name>A0A1Q8CGI3_9PSEU</name>
<evidence type="ECO:0000256" key="5">
    <source>
        <dbReference type="ARBA" id="ARBA00023002"/>
    </source>
</evidence>
<dbReference type="EMBL" id="MSIE01000055">
    <property type="protein sequence ID" value="OLF13468.1"/>
    <property type="molecule type" value="Genomic_DNA"/>
</dbReference>